<evidence type="ECO:0000313" key="10">
    <source>
        <dbReference type="Proteomes" id="UP001141327"/>
    </source>
</evidence>
<name>A0ABQ8URL9_9EUKA</name>
<evidence type="ECO:0000256" key="7">
    <source>
        <dbReference type="SAM" id="Phobius"/>
    </source>
</evidence>
<reference evidence="9" key="1">
    <citation type="journal article" date="2022" name="bioRxiv">
        <title>Genomics of Preaxostyla Flagellates Illuminates Evolutionary Transitions and the Path Towards Mitochondrial Loss.</title>
        <authorList>
            <person name="Novak L.V.F."/>
            <person name="Treitli S.C."/>
            <person name="Pyrih J."/>
            <person name="Halakuc P."/>
            <person name="Pipaliya S.V."/>
            <person name="Vacek V."/>
            <person name="Brzon O."/>
            <person name="Soukal P."/>
            <person name="Eme L."/>
            <person name="Dacks J.B."/>
            <person name="Karnkowska A."/>
            <person name="Elias M."/>
            <person name="Hampl V."/>
        </authorList>
    </citation>
    <scope>NUCLEOTIDE SEQUENCE</scope>
    <source>
        <strain evidence="9">RCP-MX</strain>
    </source>
</reference>
<dbReference type="PANTHER" id="PTHR23517">
    <property type="entry name" value="RESISTANCE PROTEIN MDTM, PUTATIVE-RELATED-RELATED"/>
    <property type="match status" value="1"/>
</dbReference>
<evidence type="ECO:0000313" key="9">
    <source>
        <dbReference type="EMBL" id="KAJ4461771.1"/>
    </source>
</evidence>
<keyword evidence="5 7" id="KW-1133">Transmembrane helix</keyword>
<organism evidence="9 10">
    <name type="scientific">Paratrimastix pyriformis</name>
    <dbReference type="NCBI Taxonomy" id="342808"/>
    <lineage>
        <taxon>Eukaryota</taxon>
        <taxon>Metamonada</taxon>
        <taxon>Preaxostyla</taxon>
        <taxon>Paratrimastigidae</taxon>
        <taxon>Paratrimastix</taxon>
    </lineage>
</organism>
<feature type="transmembrane region" description="Helical" evidence="7">
    <location>
        <begin position="139"/>
        <end position="157"/>
    </location>
</feature>
<keyword evidence="3" id="KW-1003">Cell membrane</keyword>
<dbReference type="Pfam" id="PF07690">
    <property type="entry name" value="MFS_1"/>
    <property type="match status" value="1"/>
</dbReference>
<keyword evidence="2" id="KW-0813">Transport</keyword>
<keyword evidence="4 7" id="KW-0812">Transmembrane</keyword>
<accession>A0ABQ8URL9</accession>
<gene>
    <name evidence="9" type="ORF">PAPYR_1912</name>
</gene>
<dbReference type="InterPro" id="IPR036259">
    <property type="entry name" value="MFS_trans_sf"/>
</dbReference>
<evidence type="ECO:0000256" key="5">
    <source>
        <dbReference type="ARBA" id="ARBA00022989"/>
    </source>
</evidence>
<evidence type="ECO:0000256" key="4">
    <source>
        <dbReference type="ARBA" id="ARBA00022692"/>
    </source>
</evidence>
<feature type="transmembrane region" description="Helical" evidence="7">
    <location>
        <begin position="44"/>
        <end position="66"/>
    </location>
</feature>
<evidence type="ECO:0000256" key="1">
    <source>
        <dbReference type="ARBA" id="ARBA00004651"/>
    </source>
</evidence>
<feature type="transmembrane region" description="Helical" evidence="7">
    <location>
        <begin position="73"/>
        <end position="93"/>
    </location>
</feature>
<protein>
    <submittedName>
        <fullName evidence="9">Major Facilitator Superfamily</fullName>
    </submittedName>
</protein>
<dbReference type="InterPro" id="IPR020846">
    <property type="entry name" value="MFS_dom"/>
</dbReference>
<dbReference type="Gene3D" id="1.20.1250.20">
    <property type="entry name" value="MFS general substrate transporter like domains"/>
    <property type="match status" value="1"/>
</dbReference>
<comment type="subcellular location">
    <subcellularLocation>
        <location evidence="1">Cell membrane</location>
        <topology evidence="1">Multi-pass membrane protein</topology>
    </subcellularLocation>
</comment>
<feature type="transmembrane region" description="Helical" evidence="7">
    <location>
        <begin position="345"/>
        <end position="364"/>
    </location>
</feature>
<comment type="caution">
    <text evidence="9">The sequence shown here is derived from an EMBL/GenBank/DDBJ whole genome shotgun (WGS) entry which is preliminary data.</text>
</comment>
<evidence type="ECO:0000259" key="8">
    <source>
        <dbReference type="PROSITE" id="PS50850"/>
    </source>
</evidence>
<dbReference type="Proteomes" id="UP001141327">
    <property type="component" value="Unassembled WGS sequence"/>
</dbReference>
<feature type="domain" description="Major facilitator superfamily (MFS) profile" evidence="8">
    <location>
        <begin position="7"/>
        <end position="394"/>
    </location>
</feature>
<feature type="transmembrane region" description="Helical" evidence="7">
    <location>
        <begin position="9"/>
        <end position="32"/>
    </location>
</feature>
<dbReference type="EMBL" id="JAPMOS010000006">
    <property type="protein sequence ID" value="KAJ4461771.1"/>
    <property type="molecule type" value="Genomic_DNA"/>
</dbReference>
<evidence type="ECO:0000256" key="3">
    <source>
        <dbReference type="ARBA" id="ARBA00022475"/>
    </source>
</evidence>
<evidence type="ECO:0000256" key="6">
    <source>
        <dbReference type="ARBA" id="ARBA00023136"/>
    </source>
</evidence>
<dbReference type="InterPro" id="IPR050171">
    <property type="entry name" value="MFS_Transporters"/>
</dbReference>
<dbReference type="SUPFAM" id="SSF103473">
    <property type="entry name" value="MFS general substrate transporter"/>
    <property type="match status" value="1"/>
</dbReference>
<feature type="transmembrane region" description="Helical" evidence="7">
    <location>
        <begin position="285"/>
        <end position="304"/>
    </location>
</feature>
<feature type="transmembrane region" description="Helical" evidence="7">
    <location>
        <begin position="370"/>
        <end position="393"/>
    </location>
</feature>
<proteinExistence type="predicted"/>
<dbReference type="PROSITE" id="PS50850">
    <property type="entry name" value="MFS"/>
    <property type="match status" value="1"/>
</dbReference>
<sequence>MQYSRGSSIWIFICVFIFALGGGLPQAGFPFFLKQDLALSASSFGHVFVAFNFGLLMSSFVCGIVSDHVGRPPVILACFILDAVALFLIPFSYSSITVALLRWVMGFTNAGLNMCGTLVDELLPSDSRSSDKSRAQSQLLVFLTAGILGGTFFSSQISSFRRACTIGCLLELVAAGIGLSMWPLRARGTLLDRTPRVASQQKVVPSARWWSAHLTTPFVALCGAQFLLGFGQSPIESTLPLYAAARDRTITSRRWSLMQTIFQTCNACSQALLATRTAGWLGVRFAVMFGILGLAACWGLFYSVGRTAVTFALIEGLYGIVQGILSPNLATLGLTLAAPQARGTLLGLLNAVACLGRVMGPLYMNPLFGIRTGLLFNLVSMATVGAAFLSYFAR</sequence>
<keyword evidence="10" id="KW-1185">Reference proteome</keyword>
<keyword evidence="6 7" id="KW-0472">Membrane</keyword>
<feature type="transmembrane region" description="Helical" evidence="7">
    <location>
        <begin position="316"/>
        <end position="338"/>
    </location>
</feature>
<evidence type="ECO:0000256" key="2">
    <source>
        <dbReference type="ARBA" id="ARBA00022448"/>
    </source>
</evidence>
<dbReference type="InterPro" id="IPR011701">
    <property type="entry name" value="MFS"/>
</dbReference>